<keyword evidence="1" id="KW-0812">Transmembrane</keyword>
<evidence type="ECO:0000313" key="7">
    <source>
        <dbReference type="Proteomes" id="UP000295195"/>
    </source>
</evidence>
<dbReference type="Proteomes" id="UP001253287">
    <property type="component" value="Unassembled WGS sequence"/>
</dbReference>
<feature type="transmembrane region" description="Helical" evidence="1">
    <location>
        <begin position="166"/>
        <end position="189"/>
    </location>
</feature>
<feature type="domain" description="GGDEF" evidence="2">
    <location>
        <begin position="232"/>
        <end position="368"/>
    </location>
</feature>
<feature type="transmembrane region" description="Helical" evidence="1">
    <location>
        <begin position="110"/>
        <end position="131"/>
    </location>
</feature>
<reference evidence="4 6" key="2">
    <citation type="submission" date="2019-01" db="EMBL/GenBank/DDBJ databases">
        <title>The genome sequence of Lactobacillus crispatus L49.</title>
        <authorList>
            <person name="Zhong J."/>
            <person name="Zhang J."/>
        </authorList>
    </citation>
    <scope>NUCLEOTIDE SEQUENCE [LARGE SCALE GENOMIC DNA]</scope>
    <source>
        <strain evidence="4 6">L49</strain>
    </source>
</reference>
<organism evidence="4 6">
    <name type="scientific">Lactobacillus crispatus</name>
    <dbReference type="NCBI Taxonomy" id="47770"/>
    <lineage>
        <taxon>Bacteria</taxon>
        <taxon>Bacillati</taxon>
        <taxon>Bacillota</taxon>
        <taxon>Bacilli</taxon>
        <taxon>Lactobacillales</taxon>
        <taxon>Lactobacillaceae</taxon>
        <taxon>Lactobacillus</taxon>
    </lineage>
</organism>
<keyword evidence="3" id="KW-0548">Nucleotidyltransferase</keyword>
<dbReference type="InterPro" id="IPR050469">
    <property type="entry name" value="Diguanylate_Cyclase"/>
</dbReference>
<keyword evidence="3" id="KW-0808">Transferase</keyword>
<evidence type="ECO:0000259" key="2">
    <source>
        <dbReference type="PROSITE" id="PS50887"/>
    </source>
</evidence>
<reference evidence="5 7" key="1">
    <citation type="submission" date="2017-06" db="EMBL/GenBank/DDBJ databases">
        <authorList>
            <person name="Swanenburg J."/>
            <person name="Kort R."/>
        </authorList>
    </citation>
    <scope>NUCLEOTIDE SEQUENCE [LARGE SCALE GENOMIC DNA]</scope>
    <source>
        <strain evidence="5 7">RL05</strain>
    </source>
</reference>
<evidence type="ECO:0000313" key="3">
    <source>
        <dbReference type="EMBL" id="MDT9610439.1"/>
    </source>
</evidence>
<dbReference type="InterPro" id="IPR043128">
    <property type="entry name" value="Rev_trsase/Diguanyl_cyclase"/>
</dbReference>
<dbReference type="CDD" id="cd01949">
    <property type="entry name" value="GGDEF"/>
    <property type="match status" value="1"/>
</dbReference>
<evidence type="ECO:0000313" key="5">
    <source>
        <dbReference type="EMBL" id="TDN32444.1"/>
    </source>
</evidence>
<reference evidence="3" key="3">
    <citation type="submission" date="2023-08" db="EMBL/GenBank/DDBJ databases">
        <title>Lactobacillus from the Female Urinary Tract.</title>
        <authorList>
            <person name="Stegman N."/>
            <person name="Jackson B."/>
            <person name="Steiling M."/>
            <person name="Sedano C."/>
            <person name="Wolfe A."/>
            <person name="Putonti C."/>
        </authorList>
    </citation>
    <scope>NUCLEOTIDE SEQUENCE</scope>
    <source>
        <strain evidence="3">UMB5661</strain>
    </source>
</reference>
<name>A0A4Q0LW53_9LACO</name>
<keyword evidence="1" id="KW-0472">Membrane</keyword>
<sequence length="368" mass="43039">MNLSLIYPTISLPIITISMVVTQTQIEKVWEKQLEDWRHHLFIILCFTTFYILQTVCIANVTIFTFKAIAYMYVIPTIMVLRNKQHIWWFLLFITPLIPLLIGLDLKRYSFINIPATLLQISSIALICFILNHCQNLSYQVKYIIALYSGSLIHFVRLYIENELHLTFLIALTIGTTFTIIGESWRYYFESRHEEAIAKLHYESKRDELTGLLNFRAFDQEMKNLSKRPNITNTYIGAIDIDHFKVINDTYGHLNGNIVLHTFSKKLKHEIDKAFAPNCFVYRFGGDEFSIVIFNANPEQIIAALNNVEQYFRDNFIKLPDNKTKIKFSFSCGFTKHLSNEHFYNTLERADDLVYKVKNNGRGKILTD</sequence>
<protein>
    <submittedName>
        <fullName evidence="4">GGDEF domain-containing protein</fullName>
        <ecNumber evidence="3">2.7.7.65</ecNumber>
    </submittedName>
</protein>
<dbReference type="AlphaFoldDB" id="A0A4Q0LW53"/>
<dbReference type="SMART" id="SM00267">
    <property type="entry name" value="GGDEF"/>
    <property type="match status" value="1"/>
</dbReference>
<evidence type="ECO:0000313" key="6">
    <source>
        <dbReference type="Proteomes" id="UP000289808"/>
    </source>
</evidence>
<feature type="transmembrane region" description="Helical" evidence="1">
    <location>
        <begin position="41"/>
        <end position="66"/>
    </location>
</feature>
<dbReference type="PANTHER" id="PTHR45138">
    <property type="entry name" value="REGULATORY COMPONENTS OF SENSORY TRANSDUCTION SYSTEM"/>
    <property type="match status" value="1"/>
</dbReference>
<dbReference type="EMBL" id="SCLX01000008">
    <property type="protein sequence ID" value="RXF59459.1"/>
    <property type="molecule type" value="Genomic_DNA"/>
</dbReference>
<feature type="transmembrane region" description="Helical" evidence="1">
    <location>
        <begin position="87"/>
        <end position="104"/>
    </location>
</feature>
<evidence type="ECO:0000256" key="1">
    <source>
        <dbReference type="SAM" id="Phobius"/>
    </source>
</evidence>
<dbReference type="EC" id="2.7.7.65" evidence="3"/>
<keyword evidence="1" id="KW-1133">Transmembrane helix</keyword>
<dbReference type="RefSeq" id="WP_005722764.1">
    <property type="nucleotide sequence ID" value="NZ_CAZZQD010000001.1"/>
</dbReference>
<dbReference type="Proteomes" id="UP000295195">
    <property type="component" value="Unassembled WGS sequence"/>
</dbReference>
<dbReference type="InterPro" id="IPR000160">
    <property type="entry name" value="GGDEF_dom"/>
</dbReference>
<comment type="caution">
    <text evidence="4">The sequence shown here is derived from an EMBL/GenBank/DDBJ whole genome shotgun (WGS) entry which is preliminary data.</text>
</comment>
<dbReference type="NCBIfam" id="TIGR00254">
    <property type="entry name" value="GGDEF"/>
    <property type="match status" value="1"/>
</dbReference>
<dbReference type="InterPro" id="IPR029787">
    <property type="entry name" value="Nucleotide_cyclase"/>
</dbReference>
<dbReference type="EMBL" id="NKLP01000070">
    <property type="protein sequence ID" value="TDN32444.1"/>
    <property type="molecule type" value="Genomic_DNA"/>
</dbReference>
<accession>A0A4Q0LW53</accession>
<proteinExistence type="predicted"/>
<feature type="transmembrane region" description="Helical" evidence="1">
    <location>
        <begin position="5"/>
        <end position="21"/>
    </location>
</feature>
<gene>
    <name evidence="5" type="ORF">CEE75_04165</name>
    <name evidence="4" type="ORF">ERD32_02380</name>
    <name evidence="3" type="ORF">RON39_10020</name>
</gene>
<dbReference type="PANTHER" id="PTHR45138:SF9">
    <property type="entry name" value="DIGUANYLATE CYCLASE DGCM-RELATED"/>
    <property type="match status" value="1"/>
</dbReference>
<feature type="transmembrane region" description="Helical" evidence="1">
    <location>
        <begin position="143"/>
        <end position="160"/>
    </location>
</feature>
<dbReference type="GO" id="GO:0052621">
    <property type="term" value="F:diguanylate cyclase activity"/>
    <property type="evidence" value="ECO:0007669"/>
    <property type="project" value="UniProtKB-EC"/>
</dbReference>
<dbReference type="EMBL" id="JAVTXN010000072">
    <property type="protein sequence ID" value="MDT9610439.1"/>
    <property type="molecule type" value="Genomic_DNA"/>
</dbReference>
<dbReference type="Pfam" id="PF00990">
    <property type="entry name" value="GGDEF"/>
    <property type="match status" value="1"/>
</dbReference>
<evidence type="ECO:0000313" key="4">
    <source>
        <dbReference type="EMBL" id="RXF59459.1"/>
    </source>
</evidence>
<dbReference type="Gene3D" id="3.30.70.270">
    <property type="match status" value="1"/>
</dbReference>
<dbReference type="PROSITE" id="PS50887">
    <property type="entry name" value="GGDEF"/>
    <property type="match status" value="1"/>
</dbReference>
<dbReference type="SUPFAM" id="SSF55073">
    <property type="entry name" value="Nucleotide cyclase"/>
    <property type="match status" value="1"/>
</dbReference>
<dbReference type="Proteomes" id="UP000289808">
    <property type="component" value="Unassembled WGS sequence"/>
</dbReference>